<evidence type="ECO:0000313" key="1">
    <source>
        <dbReference type="EMBL" id="AGT44848.1"/>
    </source>
</evidence>
<dbReference type="Proteomes" id="UP000015620">
    <property type="component" value="Chromosome"/>
</dbReference>
<keyword evidence="2" id="KW-1185">Reference proteome</keyword>
<dbReference type="HOGENOM" id="CLU_3085920_0_0_12"/>
<proteinExistence type="predicted"/>
<dbReference type="EMBL" id="CP004120">
    <property type="protein sequence ID" value="AGT44848.1"/>
    <property type="molecule type" value="Genomic_DNA"/>
</dbReference>
<dbReference type="KEGG" id="tped:TPE_2374"/>
<dbReference type="PATRIC" id="fig|1291379.3.peg.2346"/>
<protein>
    <submittedName>
        <fullName evidence="1">Uncharacterized protein</fullName>
    </submittedName>
</protein>
<accession>S6A1Q8</accession>
<reference evidence="1 2" key="1">
    <citation type="journal article" date="2013" name="PLoS ONE">
        <title>Genome-Wide Relatedness of Treponema pedis, from Gingiva and Necrotic Skin Lesions of Pigs, with the Human Oral Pathogen Treponema denticola.</title>
        <authorList>
            <person name="Svartstrom O."/>
            <person name="Mushtaq M."/>
            <person name="Pringle M."/>
            <person name="Segerman B."/>
        </authorList>
    </citation>
    <scope>NUCLEOTIDE SEQUENCE [LARGE SCALE GENOMIC DNA]</scope>
    <source>
        <strain evidence="1">T A4</strain>
    </source>
</reference>
<name>S6A1Q8_9SPIR</name>
<gene>
    <name evidence="1" type="ORF">TPE_2374</name>
</gene>
<sequence length="52" mass="6415">MFIFTPYGFASLPIKSFLHKRLCKTDFTTFLFYVLVGRYKTLKKYLYFKKFR</sequence>
<dbReference type="STRING" id="1291379.TPE_2374"/>
<dbReference type="AlphaFoldDB" id="S6A1Q8"/>
<evidence type="ECO:0000313" key="2">
    <source>
        <dbReference type="Proteomes" id="UP000015620"/>
    </source>
</evidence>
<organism evidence="1 2">
    <name type="scientific">Treponema pedis str. T A4</name>
    <dbReference type="NCBI Taxonomy" id="1291379"/>
    <lineage>
        <taxon>Bacteria</taxon>
        <taxon>Pseudomonadati</taxon>
        <taxon>Spirochaetota</taxon>
        <taxon>Spirochaetia</taxon>
        <taxon>Spirochaetales</taxon>
        <taxon>Treponemataceae</taxon>
        <taxon>Treponema</taxon>
    </lineage>
</organism>